<evidence type="ECO:0000313" key="2">
    <source>
        <dbReference type="Proteomes" id="UP001570511"/>
    </source>
</evidence>
<keyword evidence="2" id="KW-1185">Reference proteome</keyword>
<name>A0ABD5MBM0_9EURY</name>
<dbReference type="RefSeq" id="WP_372387910.1">
    <property type="nucleotide sequence ID" value="NZ_JBGNYA010000001.1"/>
</dbReference>
<proteinExistence type="predicted"/>
<sequence>MMAFTHGLASVAVATALLPFGPEYAAPPVLAAALLGGIAPDLDVVADHRKTLHFPVGYTALAAGLLGVHAVAADPTLWLVWVAVAAAAAHSWADVLAGSVEAEPWNPTTERAVYNHALGAWHRPRRLVRYSGAVEDVLLGLACAGVAVAAPVTGPTADAGLIAVGALSGLYAVLRHPSVRLDAIAERFPAAWARLPAISVEETESGATTVSLRYR</sequence>
<keyword evidence="1" id="KW-0378">Hydrolase</keyword>
<dbReference type="GO" id="GO:0016787">
    <property type="term" value="F:hydrolase activity"/>
    <property type="evidence" value="ECO:0007669"/>
    <property type="project" value="UniProtKB-KW"/>
</dbReference>
<dbReference type="EMBL" id="JBGNYA010000001">
    <property type="protein sequence ID" value="MFA1610398.1"/>
    <property type="molecule type" value="Genomic_DNA"/>
</dbReference>
<gene>
    <name evidence="1" type="ORF">OS889_05190</name>
</gene>
<dbReference type="Proteomes" id="UP001570511">
    <property type="component" value="Unassembled WGS sequence"/>
</dbReference>
<accession>A0ABD5MBM0</accession>
<reference evidence="1 2" key="1">
    <citation type="submission" date="2024-08" db="EMBL/GenBank/DDBJ databases">
        <title>Halobellus sp. MBLA0158 whole genome sequence.</title>
        <authorList>
            <person name="Hwang C.Y."/>
            <person name="Cho E.-S."/>
            <person name="Seo M.-J."/>
        </authorList>
    </citation>
    <scope>NUCLEOTIDE SEQUENCE [LARGE SCALE GENOMIC DNA]</scope>
    <source>
        <strain evidence="1 2">MBLA0158</strain>
    </source>
</reference>
<organism evidence="1 2">
    <name type="scientific">Halobellus rubicundus</name>
    <dbReference type="NCBI Taxonomy" id="2996466"/>
    <lineage>
        <taxon>Archaea</taxon>
        <taxon>Methanobacteriati</taxon>
        <taxon>Methanobacteriota</taxon>
        <taxon>Stenosarchaea group</taxon>
        <taxon>Halobacteria</taxon>
        <taxon>Halobacteriales</taxon>
        <taxon>Haloferacaceae</taxon>
        <taxon>Halobellus</taxon>
    </lineage>
</organism>
<comment type="caution">
    <text evidence="1">The sequence shown here is derived from an EMBL/GenBank/DDBJ whole genome shotgun (WGS) entry which is preliminary data.</text>
</comment>
<protein>
    <submittedName>
        <fullName evidence="1">Metal-dependent hydrolase</fullName>
    </submittedName>
</protein>
<evidence type="ECO:0000313" key="1">
    <source>
        <dbReference type="EMBL" id="MFA1610398.1"/>
    </source>
</evidence>
<dbReference type="AlphaFoldDB" id="A0ABD5MBM0"/>